<feature type="transmembrane region" description="Helical" evidence="8">
    <location>
        <begin position="277"/>
        <end position="299"/>
    </location>
</feature>
<evidence type="ECO:0000313" key="9">
    <source>
        <dbReference type="EMBL" id="RDK47595.1"/>
    </source>
</evidence>
<dbReference type="PANTHER" id="PTHR22847">
    <property type="entry name" value="WD40 REPEAT PROTEIN"/>
    <property type="match status" value="1"/>
</dbReference>
<evidence type="ECO:0000256" key="7">
    <source>
        <dbReference type="PROSITE-ProRule" id="PRU00221"/>
    </source>
</evidence>
<evidence type="ECO:0000256" key="1">
    <source>
        <dbReference type="ARBA" id="ARBA00004570"/>
    </source>
</evidence>
<evidence type="ECO:0000256" key="8">
    <source>
        <dbReference type="SAM" id="Phobius"/>
    </source>
</evidence>
<dbReference type="GO" id="GO:0005741">
    <property type="term" value="C:mitochondrial outer membrane"/>
    <property type="evidence" value="ECO:0007669"/>
    <property type="project" value="UniProtKB-SubCell"/>
</dbReference>
<dbReference type="PROSITE" id="PS50082">
    <property type="entry name" value="WD_REPEATS_2"/>
    <property type="match status" value="6"/>
</dbReference>
<keyword evidence="10" id="KW-1185">Reference proteome</keyword>
<feature type="repeat" description="WD" evidence="7">
    <location>
        <begin position="482"/>
        <end position="508"/>
    </location>
</feature>
<dbReference type="PANTHER" id="PTHR22847:SF637">
    <property type="entry name" value="WD REPEAT DOMAIN 5B"/>
    <property type="match status" value="1"/>
</dbReference>
<name>A0A370PZH8_ASPPH</name>
<comment type="function">
    <text evidence="6">Involved in mitochondrial fission. Acts as an adapter protein required to form mitochondrial fission complexes. Formation of these complexes is required to promote constriction and fission of the mitochondrial compartment at a late step in mitochondrial division.</text>
</comment>
<comment type="subcellular location">
    <subcellularLocation>
        <location evidence="1">Mitochondrion outer membrane</location>
        <topology evidence="1">Peripheral membrane protein</topology>
        <orientation evidence="1">Cytoplasmic side</orientation>
    </subcellularLocation>
</comment>
<dbReference type="PROSITE" id="PS50294">
    <property type="entry name" value="WD_REPEATS_REGION"/>
    <property type="match status" value="5"/>
</dbReference>
<feature type="repeat" description="WD" evidence="7">
    <location>
        <begin position="593"/>
        <end position="634"/>
    </location>
</feature>
<dbReference type="InterPro" id="IPR015943">
    <property type="entry name" value="WD40/YVTN_repeat-like_dom_sf"/>
</dbReference>
<evidence type="ECO:0000256" key="6">
    <source>
        <dbReference type="ARBA" id="ARBA00043913"/>
    </source>
</evidence>
<feature type="repeat" description="WD" evidence="7">
    <location>
        <begin position="677"/>
        <end position="718"/>
    </location>
</feature>
<gene>
    <name evidence="9" type="ORF">M752DRAFT_280578</name>
</gene>
<evidence type="ECO:0000256" key="5">
    <source>
        <dbReference type="ARBA" id="ARBA00039789"/>
    </source>
</evidence>
<dbReference type="AlphaFoldDB" id="A0A370PZH8"/>
<dbReference type="GO" id="GO:0005634">
    <property type="term" value="C:nucleus"/>
    <property type="evidence" value="ECO:0007669"/>
    <property type="project" value="TreeGrafter"/>
</dbReference>
<dbReference type="EMBL" id="KZ851844">
    <property type="protein sequence ID" value="RDK47595.1"/>
    <property type="molecule type" value="Genomic_DNA"/>
</dbReference>
<dbReference type="GO" id="GO:1990234">
    <property type="term" value="C:transferase complex"/>
    <property type="evidence" value="ECO:0007669"/>
    <property type="project" value="UniProtKB-ARBA"/>
</dbReference>
<evidence type="ECO:0000256" key="3">
    <source>
        <dbReference type="ARBA" id="ARBA00022737"/>
    </source>
</evidence>
<proteinExistence type="inferred from homology"/>
<reference evidence="9 10" key="1">
    <citation type="submission" date="2018-07" db="EMBL/GenBank/DDBJ databases">
        <title>Section-level genome sequencing of Aspergillus section Nigri to investigate inter- and intra-species variation.</title>
        <authorList>
            <consortium name="DOE Joint Genome Institute"/>
            <person name="Vesth T.C."/>
            <person name="Nybo J.L."/>
            <person name="Theobald S."/>
            <person name="Frisvad J.C."/>
            <person name="Larsen T.O."/>
            <person name="Nielsen K.F."/>
            <person name="Hoof J.B."/>
            <person name="Brandl J."/>
            <person name="Salamov A."/>
            <person name="Riley R."/>
            <person name="Gladden J.M."/>
            <person name="Phatale P."/>
            <person name="Nielsen M.T."/>
            <person name="Lyhne E.K."/>
            <person name="Kogle M.E."/>
            <person name="Strasser K."/>
            <person name="McDonnell E."/>
            <person name="Barry K."/>
            <person name="Clum A."/>
            <person name="Chen C."/>
            <person name="Nolan M."/>
            <person name="Sandor L."/>
            <person name="Kuo A."/>
            <person name="Lipzen A."/>
            <person name="Hainaut M."/>
            <person name="Drula E."/>
            <person name="Tsang A."/>
            <person name="Magnuson J.K."/>
            <person name="Henrissat B."/>
            <person name="Wiebenga A."/>
            <person name="Simmons B.A."/>
            <person name="Makela M.R."/>
            <person name="De vries R.P."/>
            <person name="Grigoriev I.V."/>
            <person name="Mortensen U.H."/>
            <person name="Baker S.E."/>
            <person name="Andersen M.R."/>
        </authorList>
    </citation>
    <scope>NUCLEOTIDE SEQUENCE [LARGE SCALE GENOMIC DNA]</scope>
    <source>
        <strain evidence="9 10">ATCC 13157</strain>
    </source>
</reference>
<feature type="transmembrane region" description="Helical" evidence="8">
    <location>
        <begin position="324"/>
        <end position="343"/>
    </location>
</feature>
<dbReference type="SUPFAM" id="SSF50978">
    <property type="entry name" value="WD40 repeat-like"/>
    <property type="match status" value="1"/>
</dbReference>
<evidence type="ECO:0000256" key="2">
    <source>
        <dbReference type="ARBA" id="ARBA00022574"/>
    </source>
</evidence>
<keyword evidence="8" id="KW-0472">Membrane</keyword>
<keyword evidence="2 7" id="KW-0853">WD repeat</keyword>
<feature type="repeat" description="WD" evidence="7">
    <location>
        <begin position="551"/>
        <end position="592"/>
    </location>
</feature>
<comment type="similarity">
    <text evidence="4">Belongs to the WD repeat MDV1/CAF4 family.</text>
</comment>
<keyword evidence="8" id="KW-0812">Transmembrane</keyword>
<accession>A0A370PZH8</accession>
<dbReference type="Pfam" id="PF00400">
    <property type="entry name" value="WD40"/>
    <property type="match status" value="6"/>
</dbReference>
<evidence type="ECO:0000256" key="4">
    <source>
        <dbReference type="ARBA" id="ARBA00038415"/>
    </source>
</evidence>
<dbReference type="Proteomes" id="UP000254937">
    <property type="component" value="Unassembled WGS sequence"/>
</dbReference>
<dbReference type="Gene3D" id="2.130.10.10">
    <property type="entry name" value="YVTN repeat-like/Quinoprotein amine dehydrogenase"/>
    <property type="match status" value="2"/>
</dbReference>
<dbReference type="SUPFAM" id="SSF52540">
    <property type="entry name" value="P-loop containing nucleoside triphosphate hydrolases"/>
    <property type="match status" value="1"/>
</dbReference>
<dbReference type="InterPro" id="IPR036322">
    <property type="entry name" value="WD40_repeat_dom_sf"/>
</dbReference>
<protein>
    <recommendedName>
        <fullName evidence="5">Mitochondrial division protein 1</fullName>
    </recommendedName>
</protein>
<feature type="repeat" description="WD" evidence="7">
    <location>
        <begin position="509"/>
        <end position="550"/>
    </location>
</feature>
<dbReference type="PROSITE" id="PS00678">
    <property type="entry name" value="WD_REPEATS_1"/>
    <property type="match status" value="5"/>
</dbReference>
<keyword evidence="8" id="KW-1133">Transmembrane helix</keyword>
<dbReference type="InterPro" id="IPR020472">
    <property type="entry name" value="WD40_PAC1"/>
</dbReference>
<dbReference type="SMART" id="SM00320">
    <property type="entry name" value="WD40"/>
    <property type="match status" value="6"/>
</dbReference>
<dbReference type="InterPro" id="IPR019775">
    <property type="entry name" value="WD40_repeat_CS"/>
</dbReference>
<dbReference type="InterPro" id="IPR001680">
    <property type="entry name" value="WD40_rpt"/>
</dbReference>
<sequence>MGTPSAFIYDKIYSLFGSLKTVIKGWKRNKYPHLVALNLRFWQIAYDELTESDSDSIVILFPLTGNKSQDAGYVRTTEILDEVVKMTETYNIAKFDLIGYASSAWVIVFFGLMMAKNYADSDLLICCVFIEEYFYGDRDPVMSNKEKDIYLLRKKEAEAILNHIDILTMDIQKAYDAVEMLNLSFAKGAFFSFFKDYGMAGTGKSTIARMVARLFEDDGIFGVSFFFKRNPGESMNSIVIVIDVLDECEPEEDVEIILNLLSKVEIRPESPIREERIEVLVMMAFPLFILAATVCRFVADRHFDLDERLWEISTSPAGSKMDKIYWLVLNQLLKIIGVIILLANPLSLSSLAELLETPECHIRIHLDLFHSVLTIPSDSKLSIQTLHLSFHDYLVNECTKEIDSDFIARFFIPVLQYACCYWVLTFLKEHFLHWFEVMGILGMIYEAKDSVNSFSGLIFAPYKVLIREIFEKELSAWLCRGDGQLLASGSDDNIIKLWDVATGVLKYTLEGYSSWVNFVAFSGDSQLLASSSDNNIIKLWDTRTGAFKYILKSYSGWINFVTFSGDDQLLASGSDDNTIKLWDAATGTLKYTLEGYSGWINFIVFSGDGQLLASSLNDNTIKLWDAATGTLKYILKSYSGWVKSAIFSGNGQLLASGSNDNTIKLWDVVTGTSKHILEGYFDWIKLLVFSGDGQLLASSSYDKTIKLWDAAAGALKHTLACYSVATNIGFSDHLPLLITNIGSFNIQICYEPFSSKPSKKVTTLWLSFDYKPSSSAVRDSIIALGSTRGRVAIIAFSVM</sequence>
<evidence type="ECO:0000313" key="10">
    <source>
        <dbReference type="Proteomes" id="UP000254937"/>
    </source>
</evidence>
<dbReference type="CDD" id="cd00200">
    <property type="entry name" value="WD40"/>
    <property type="match status" value="1"/>
</dbReference>
<organism evidence="9 10">
    <name type="scientific">Aspergillus phoenicis ATCC 13157</name>
    <dbReference type="NCBI Taxonomy" id="1353007"/>
    <lineage>
        <taxon>Eukaryota</taxon>
        <taxon>Fungi</taxon>
        <taxon>Dikarya</taxon>
        <taxon>Ascomycota</taxon>
        <taxon>Pezizomycotina</taxon>
        <taxon>Eurotiomycetes</taxon>
        <taxon>Eurotiomycetidae</taxon>
        <taxon>Eurotiales</taxon>
        <taxon>Aspergillaceae</taxon>
        <taxon>Aspergillus</taxon>
    </lineage>
</organism>
<dbReference type="PRINTS" id="PR00320">
    <property type="entry name" value="GPROTEINBRPT"/>
</dbReference>
<dbReference type="InterPro" id="IPR027417">
    <property type="entry name" value="P-loop_NTPase"/>
</dbReference>
<keyword evidence="3" id="KW-0677">Repeat</keyword>
<feature type="repeat" description="WD" evidence="7">
    <location>
        <begin position="635"/>
        <end position="676"/>
    </location>
</feature>